<name>A0A2N2DYE5_9BACT</name>
<sequence length="444" mass="49125">MFKSFGLAALAAIIIFSIPFAGARAQTIDPNFNPNLIISDDDLMNTDSMTLEQIQSFLQSKNSYLATYTTVNAHGTLKTAAEIIYDAAKNNFDCAGANLSDAPTEAEKQLKCRRITTISPKFLLVLLQKESSVVEEASPAQARLDWATGYGCPDGWTCNPYYKGFGKQVNSASLQFLAYMNEQHRYSYKAGQTYTFSNPYGTISNETMVVTPQNKATAALYNYTPHVFNGNYNVYRLYERYFPKRSSRYADGSLLQAKGEVGVWLIQNGMKRPFTSKSALVSRYSLDKIISVDKVELEGYEKGQPISLPNYSIVRAPDAALYLIVGDEKRKFENLDAFKKFGFNPEEIIPATAQDLTYYRDGAILKATSVYPTGALLRDPDSGGVYFAQDGIKAPIIDKVLLSTKFEGKTILKPTAAELAQYTKVSPVLFDDGELLKSPNAPAV</sequence>
<dbReference type="AlphaFoldDB" id="A0A2N2DYE5"/>
<accession>A0A2N2DYE5</accession>
<proteinExistence type="predicted"/>
<feature type="non-terminal residue" evidence="2">
    <location>
        <position position="444"/>
    </location>
</feature>
<feature type="chain" id="PRO_5014742103" evidence="1">
    <location>
        <begin position="22"/>
        <end position="444"/>
    </location>
</feature>
<protein>
    <submittedName>
        <fullName evidence="2">Uncharacterized protein</fullName>
    </submittedName>
</protein>
<gene>
    <name evidence="2" type="ORF">CVU83_03025</name>
</gene>
<dbReference type="EMBL" id="PHAH01000044">
    <property type="protein sequence ID" value="PKM87442.1"/>
    <property type="molecule type" value="Genomic_DNA"/>
</dbReference>
<evidence type="ECO:0000313" key="3">
    <source>
        <dbReference type="Proteomes" id="UP000233325"/>
    </source>
</evidence>
<keyword evidence="1" id="KW-0732">Signal</keyword>
<feature type="signal peptide" evidence="1">
    <location>
        <begin position="1"/>
        <end position="21"/>
    </location>
</feature>
<reference evidence="2 3" key="1">
    <citation type="journal article" date="2017" name="ISME J.">
        <title>Potential for microbial H2 and metal transformations associated with novel bacteria and archaea in deep terrestrial subsurface sediments.</title>
        <authorList>
            <person name="Hernsdorf A.W."/>
            <person name="Amano Y."/>
            <person name="Miyakawa K."/>
            <person name="Ise K."/>
            <person name="Suzuki Y."/>
            <person name="Anantharaman K."/>
            <person name="Probst A."/>
            <person name="Burstein D."/>
            <person name="Thomas B.C."/>
            <person name="Banfield J.F."/>
        </authorList>
    </citation>
    <scope>NUCLEOTIDE SEQUENCE [LARGE SCALE GENOMIC DNA]</scope>
    <source>
        <strain evidence="2">HGW-Falkowbacteria-2</strain>
    </source>
</reference>
<organism evidence="2 3">
    <name type="scientific">Candidatus Falkowbacteria bacterium HGW-Falkowbacteria-2</name>
    <dbReference type="NCBI Taxonomy" id="2013769"/>
    <lineage>
        <taxon>Bacteria</taxon>
        <taxon>Candidatus Falkowiibacteriota</taxon>
    </lineage>
</organism>
<dbReference type="Proteomes" id="UP000233325">
    <property type="component" value="Unassembled WGS sequence"/>
</dbReference>
<comment type="caution">
    <text evidence="2">The sequence shown here is derived from an EMBL/GenBank/DDBJ whole genome shotgun (WGS) entry which is preliminary data.</text>
</comment>
<evidence type="ECO:0000313" key="2">
    <source>
        <dbReference type="EMBL" id="PKM87442.1"/>
    </source>
</evidence>
<evidence type="ECO:0000256" key="1">
    <source>
        <dbReference type="SAM" id="SignalP"/>
    </source>
</evidence>